<geneLocation type="mitochondrion" evidence="1"/>
<keyword evidence="1" id="KW-0496">Mitochondrion</keyword>
<reference evidence="1" key="1">
    <citation type="submission" date="2017-03" db="EMBL/GenBank/DDBJ databases">
        <title>The mitochondrial genome of the carnivorous plant Utricularia reniformis (Lentibulariaceae): structure, comparative analysis and evolutionary landmarks.</title>
        <authorList>
            <person name="Silva S.R."/>
            <person name="Alvarenga D.O."/>
            <person name="Michael T.P."/>
            <person name="Miranda V.F.O."/>
            <person name="Varani A.M."/>
        </authorList>
    </citation>
    <scope>NUCLEOTIDE SEQUENCE</scope>
</reference>
<name>A0A1Y0B0F0_9LAMI</name>
<accession>A0A1Y0B0F0</accession>
<sequence length="115" mass="13181">MGSVKTCFQNEEDRGWSVIPNISPITFILYPWLYVLIRQTCVCRSALSVFVPSPVPVFASYSTYRSRLTVNSPLALAGVFWFERNRSSAARDKRELPANRMPVNQMLLNCPRNHE</sequence>
<gene>
    <name evidence="1" type="ORF">AEK19_MT0642</name>
</gene>
<proteinExistence type="predicted"/>
<dbReference type="AlphaFoldDB" id="A0A1Y0B0F0"/>
<protein>
    <submittedName>
        <fullName evidence="1">Uncharacterized protein</fullName>
    </submittedName>
</protein>
<organism evidence="1">
    <name type="scientific">Utricularia reniformis</name>
    <dbReference type="NCBI Taxonomy" id="192314"/>
    <lineage>
        <taxon>Eukaryota</taxon>
        <taxon>Viridiplantae</taxon>
        <taxon>Streptophyta</taxon>
        <taxon>Embryophyta</taxon>
        <taxon>Tracheophyta</taxon>
        <taxon>Spermatophyta</taxon>
        <taxon>Magnoliopsida</taxon>
        <taxon>eudicotyledons</taxon>
        <taxon>Gunneridae</taxon>
        <taxon>Pentapetalae</taxon>
        <taxon>asterids</taxon>
        <taxon>lamiids</taxon>
        <taxon>Lamiales</taxon>
        <taxon>Lentibulariaceae</taxon>
        <taxon>Utricularia</taxon>
    </lineage>
</organism>
<evidence type="ECO:0000313" key="1">
    <source>
        <dbReference type="EMBL" id="ART30895.1"/>
    </source>
</evidence>
<dbReference type="EMBL" id="KY774314">
    <property type="protein sequence ID" value="ART30895.1"/>
    <property type="molecule type" value="Genomic_DNA"/>
</dbReference>